<accession>A0A1G1Z840</accession>
<dbReference type="SUPFAM" id="SSF46785">
    <property type="entry name" value="Winged helix' DNA-binding domain"/>
    <property type="match status" value="1"/>
</dbReference>
<dbReference type="EMBL" id="MHJA01000023">
    <property type="protein sequence ID" value="OGY60805.1"/>
    <property type="molecule type" value="Genomic_DNA"/>
</dbReference>
<dbReference type="InterPro" id="IPR036390">
    <property type="entry name" value="WH_DNA-bd_sf"/>
</dbReference>
<dbReference type="STRING" id="1797692.A3I33_02525"/>
<evidence type="ECO:0000313" key="1">
    <source>
        <dbReference type="EMBL" id="OGY60805.1"/>
    </source>
</evidence>
<evidence type="ECO:0000313" key="2">
    <source>
        <dbReference type="Proteomes" id="UP000176544"/>
    </source>
</evidence>
<dbReference type="AlphaFoldDB" id="A0A1G1Z840"/>
<evidence type="ECO:0008006" key="3">
    <source>
        <dbReference type="Google" id="ProtNLM"/>
    </source>
</evidence>
<organism evidence="1 2">
    <name type="scientific">Candidatus Colwellbacteria bacterium RIFCSPLOWO2_02_FULL_45_11</name>
    <dbReference type="NCBI Taxonomy" id="1797692"/>
    <lineage>
        <taxon>Bacteria</taxon>
        <taxon>Candidatus Colwelliibacteriota</taxon>
    </lineage>
</organism>
<name>A0A1G1Z840_9BACT</name>
<proteinExistence type="predicted"/>
<sequence>MFEETPTSSLAHKISFAVFRVVRLVRNKKLRDELESAAVDLVRDLNVEKIGVLDRLVALAEAVGEMNETNSGVLRRELSNLYGMVSLEGAKSAAEVEAVYLGDIFDSRMEGRVDAEAVPARQRLNAGAEERQTAITGFIRQFPGDCRMKDLSTRFAHVSERTLRNDIQALIKSGLVERLGGKGGPSSYFVLVHKSEGSGGSLPDRILLPESTRF</sequence>
<reference evidence="1 2" key="1">
    <citation type="journal article" date="2016" name="Nat. Commun.">
        <title>Thousands of microbial genomes shed light on interconnected biogeochemical processes in an aquifer system.</title>
        <authorList>
            <person name="Anantharaman K."/>
            <person name="Brown C.T."/>
            <person name="Hug L.A."/>
            <person name="Sharon I."/>
            <person name="Castelle C.J."/>
            <person name="Probst A.J."/>
            <person name="Thomas B.C."/>
            <person name="Singh A."/>
            <person name="Wilkins M.J."/>
            <person name="Karaoz U."/>
            <person name="Brodie E.L."/>
            <person name="Williams K.H."/>
            <person name="Hubbard S.S."/>
            <person name="Banfield J.F."/>
        </authorList>
    </citation>
    <scope>NUCLEOTIDE SEQUENCE [LARGE SCALE GENOMIC DNA]</scope>
</reference>
<dbReference type="Proteomes" id="UP000176544">
    <property type="component" value="Unassembled WGS sequence"/>
</dbReference>
<protein>
    <recommendedName>
        <fullName evidence="3">HTH deoR-type domain-containing protein</fullName>
    </recommendedName>
</protein>
<gene>
    <name evidence="1" type="ORF">A3I33_02525</name>
</gene>
<comment type="caution">
    <text evidence="1">The sequence shown here is derived from an EMBL/GenBank/DDBJ whole genome shotgun (WGS) entry which is preliminary data.</text>
</comment>